<dbReference type="Gene3D" id="1.10.1740.10">
    <property type="match status" value="1"/>
</dbReference>
<keyword evidence="1" id="KW-0805">Transcription regulation</keyword>
<proteinExistence type="predicted"/>
<keyword evidence="4" id="KW-0804">Transcription</keyword>
<dbReference type="InterPro" id="IPR039425">
    <property type="entry name" value="RNA_pol_sigma-70-like"/>
</dbReference>
<organism evidence="6">
    <name type="scientific">human gut metagenome</name>
    <dbReference type="NCBI Taxonomy" id="408170"/>
    <lineage>
        <taxon>unclassified sequences</taxon>
        <taxon>metagenomes</taxon>
        <taxon>organismal metagenomes</taxon>
    </lineage>
</organism>
<comment type="caution">
    <text evidence="6">The sequence shown here is derived from an EMBL/GenBank/DDBJ whole genome shotgun (WGS) entry which is preliminary data.</text>
</comment>
<dbReference type="GO" id="GO:0006352">
    <property type="term" value="P:DNA-templated transcription initiation"/>
    <property type="evidence" value="ECO:0007669"/>
    <property type="project" value="InterPro"/>
</dbReference>
<dbReference type="PANTHER" id="PTHR43133:SF8">
    <property type="entry name" value="RNA POLYMERASE SIGMA FACTOR HI_1459-RELATED"/>
    <property type="match status" value="1"/>
</dbReference>
<evidence type="ECO:0000313" key="6">
    <source>
        <dbReference type="EMBL" id="EKC45802.1"/>
    </source>
</evidence>
<keyword evidence="3" id="KW-0238">DNA-binding</keyword>
<dbReference type="Pfam" id="PF04542">
    <property type="entry name" value="Sigma70_r2"/>
    <property type="match status" value="1"/>
</dbReference>
<dbReference type="PANTHER" id="PTHR43133">
    <property type="entry name" value="RNA POLYMERASE ECF-TYPE SIGMA FACTO"/>
    <property type="match status" value="1"/>
</dbReference>
<evidence type="ECO:0000259" key="5">
    <source>
        <dbReference type="Pfam" id="PF04542"/>
    </source>
</evidence>
<protein>
    <submittedName>
        <fullName evidence="6">ECF subfamily RNA polymerase sigma-24 factor</fullName>
    </submittedName>
</protein>
<evidence type="ECO:0000256" key="3">
    <source>
        <dbReference type="ARBA" id="ARBA00023125"/>
    </source>
</evidence>
<evidence type="ECO:0000256" key="2">
    <source>
        <dbReference type="ARBA" id="ARBA00023082"/>
    </source>
</evidence>
<evidence type="ECO:0000256" key="4">
    <source>
        <dbReference type="ARBA" id="ARBA00023163"/>
    </source>
</evidence>
<accession>K1RA51</accession>
<feature type="domain" description="RNA polymerase sigma-70 region 2" evidence="5">
    <location>
        <begin position="22"/>
        <end position="81"/>
    </location>
</feature>
<evidence type="ECO:0000256" key="1">
    <source>
        <dbReference type="ARBA" id="ARBA00023015"/>
    </source>
</evidence>
<dbReference type="SUPFAM" id="SSF88946">
    <property type="entry name" value="Sigma2 domain of RNA polymerase sigma factors"/>
    <property type="match status" value="1"/>
</dbReference>
<name>K1RA51_9ZZZZ</name>
<dbReference type="InterPro" id="IPR013325">
    <property type="entry name" value="RNA_pol_sigma_r2"/>
</dbReference>
<dbReference type="AlphaFoldDB" id="K1RA51"/>
<gene>
    <name evidence="6" type="ORF">LEA_20083</name>
</gene>
<dbReference type="EMBL" id="AJWY01013797">
    <property type="protein sequence ID" value="EKC45802.1"/>
    <property type="molecule type" value="Genomic_DNA"/>
</dbReference>
<reference evidence="6" key="1">
    <citation type="journal article" date="2013" name="Environ. Microbiol.">
        <title>Microbiota from the distal guts of lean and obese adolescents exhibit partial functional redundancy besides clear differences in community structure.</title>
        <authorList>
            <person name="Ferrer M."/>
            <person name="Ruiz A."/>
            <person name="Lanza F."/>
            <person name="Haange S.B."/>
            <person name="Oberbach A."/>
            <person name="Till H."/>
            <person name="Bargiela R."/>
            <person name="Campoy C."/>
            <person name="Segura M.T."/>
            <person name="Richter M."/>
            <person name="von Bergen M."/>
            <person name="Seifert J."/>
            <person name="Suarez A."/>
        </authorList>
    </citation>
    <scope>NUCLEOTIDE SEQUENCE</scope>
</reference>
<dbReference type="GO" id="GO:0016987">
    <property type="term" value="F:sigma factor activity"/>
    <property type="evidence" value="ECO:0007669"/>
    <property type="project" value="UniProtKB-KW"/>
</dbReference>
<dbReference type="GO" id="GO:0003677">
    <property type="term" value="F:DNA binding"/>
    <property type="evidence" value="ECO:0007669"/>
    <property type="project" value="UniProtKB-KW"/>
</dbReference>
<feature type="non-terminal residue" evidence="6">
    <location>
        <position position="95"/>
    </location>
</feature>
<sequence>MLAIYLAALDSADNAEAFEAVYERYKRLVYHVACQIVHDPHLAEDVAQEVFLYIAKNFARLHRQDPHKFAAYLVSCTRSRAFLLLAQRPDAPGEE</sequence>
<dbReference type="InterPro" id="IPR007627">
    <property type="entry name" value="RNA_pol_sigma70_r2"/>
</dbReference>
<keyword evidence="2" id="KW-0731">Sigma factor</keyword>